<proteinExistence type="inferred from homology"/>
<keyword evidence="4" id="KW-1015">Disulfide bond</keyword>
<dbReference type="PANTHER" id="PTHR43142">
    <property type="entry name" value="CARBOXYLIC ESTER HYDROLASE"/>
    <property type="match status" value="1"/>
</dbReference>
<dbReference type="EMBL" id="JASPKY010000696">
    <property type="protein sequence ID" value="KAK9686596.1"/>
    <property type="molecule type" value="Genomic_DNA"/>
</dbReference>
<dbReference type="InterPro" id="IPR029058">
    <property type="entry name" value="AB_hydrolase_fold"/>
</dbReference>
<feature type="chain" id="PRO_5043110355" description="Carboxylic ester hydrolase" evidence="6">
    <location>
        <begin position="18"/>
        <end position="571"/>
    </location>
</feature>
<keyword evidence="6" id="KW-0732">Signal</keyword>
<sequence length="571" mass="63040">MRKNIAIIFILFNAIKAQEPLVEISQGVLRGTVLVNRDGGNFYGFRSIPYAQPPLNELRFKAPVPAGGWEGIRDAADDPPVCTQSLAGLFGQEDCLYVNVFIPELPSMNSTKKPVMAYIHGGGFTTGGGTSSLAGPAFLMTKEVILVTFQYRLGVFGFIDFEDPELGVSGNAGMKDQVLALKWIKENIAKFGGDPDNILIFGTSAGGLFSKVIGQSGVALAPSLTGYGGSNTGVAFAEHLGLQTANLTETLSTLRELSAAELLTAEESIPANSSYFPGPNIELLSNEEAFLTQRPIDILLSGDYNDVLYLTGINNMEGLLYETSALAETGQSILIEDFAAFIHEDLEIAAYSEEASIVAERIKEFYYGDTEPTRDDIIQAVDLWTDFLFGFPAYRAALEHSKKSADVYFYYFTVDTPLNLKNLYSSGVQEYPAYRAALEHSKKSADVYFYYFTVDTPLNLKNLYSSGVQEYPGASHTDEITYMFETFFTPIIEDGSVEDLVIRSVVTLWTNFAIFGNPTPDDSLGFKWEPVSEDAFNYLDIGTYTNNAFVNPRAENFAFWSQIYDEFFPRR</sequence>
<feature type="signal peptide" evidence="6">
    <location>
        <begin position="1"/>
        <end position="17"/>
    </location>
</feature>
<dbReference type="InterPro" id="IPR019819">
    <property type="entry name" value="Carboxylesterase_B_CS"/>
</dbReference>
<dbReference type="SUPFAM" id="SSF53474">
    <property type="entry name" value="alpha/beta-Hydrolases"/>
    <property type="match status" value="1"/>
</dbReference>
<dbReference type="InterPro" id="IPR002018">
    <property type="entry name" value="CarbesteraseB"/>
</dbReference>
<evidence type="ECO:0000259" key="7">
    <source>
        <dbReference type="Pfam" id="PF00135"/>
    </source>
</evidence>
<evidence type="ECO:0000256" key="3">
    <source>
        <dbReference type="ARBA" id="ARBA00022801"/>
    </source>
</evidence>
<dbReference type="Proteomes" id="UP001458880">
    <property type="component" value="Unassembled WGS sequence"/>
</dbReference>
<dbReference type="Gene3D" id="3.40.50.1820">
    <property type="entry name" value="alpha/beta hydrolase"/>
    <property type="match status" value="2"/>
</dbReference>
<feature type="domain" description="Carboxylesterase type B" evidence="7">
    <location>
        <begin position="420"/>
        <end position="560"/>
    </location>
</feature>
<dbReference type="AlphaFoldDB" id="A0AAW1IAN7"/>
<evidence type="ECO:0000313" key="8">
    <source>
        <dbReference type="EMBL" id="KAK9686596.1"/>
    </source>
</evidence>
<feature type="domain" description="Carboxylesterase type B" evidence="7">
    <location>
        <begin position="19"/>
        <end position="415"/>
    </location>
</feature>
<evidence type="ECO:0000256" key="6">
    <source>
        <dbReference type="RuleBase" id="RU361235"/>
    </source>
</evidence>
<dbReference type="PROSITE" id="PS00941">
    <property type="entry name" value="CARBOXYLESTERASE_B_2"/>
    <property type="match status" value="1"/>
</dbReference>
<gene>
    <name evidence="8" type="ORF">QE152_g37073</name>
</gene>
<comment type="similarity">
    <text evidence="1 6">Belongs to the type-B carboxylesterase/lipase family.</text>
</comment>
<accession>A0AAW1IAN7</accession>
<keyword evidence="5" id="KW-0325">Glycoprotein</keyword>
<comment type="caution">
    <text evidence="8">The sequence shown here is derived from an EMBL/GenBank/DDBJ whole genome shotgun (WGS) entry which is preliminary data.</text>
</comment>
<evidence type="ECO:0000313" key="9">
    <source>
        <dbReference type="Proteomes" id="UP001458880"/>
    </source>
</evidence>
<dbReference type="Pfam" id="PF00135">
    <property type="entry name" value="COesterase"/>
    <property type="match status" value="2"/>
</dbReference>
<reference evidence="8 9" key="1">
    <citation type="journal article" date="2024" name="BMC Genomics">
        <title>De novo assembly and annotation of Popillia japonica's genome with initial clues to its potential as an invasive pest.</title>
        <authorList>
            <person name="Cucini C."/>
            <person name="Boschi S."/>
            <person name="Funari R."/>
            <person name="Cardaioli E."/>
            <person name="Iannotti N."/>
            <person name="Marturano G."/>
            <person name="Paoli F."/>
            <person name="Bruttini M."/>
            <person name="Carapelli A."/>
            <person name="Frati F."/>
            <person name="Nardi F."/>
        </authorList>
    </citation>
    <scope>NUCLEOTIDE SEQUENCE [LARGE SCALE GENOMIC DNA]</scope>
    <source>
        <strain evidence="8">DMR45628</strain>
    </source>
</reference>
<dbReference type="PANTHER" id="PTHR43142:SF1">
    <property type="entry name" value="CARBOXYLIC ESTER HYDROLASE"/>
    <property type="match status" value="1"/>
</dbReference>
<dbReference type="InterPro" id="IPR019826">
    <property type="entry name" value="Carboxylesterase_B_AS"/>
</dbReference>
<name>A0AAW1IAN7_POPJA</name>
<keyword evidence="3 6" id="KW-0378">Hydrolase</keyword>
<keyword evidence="2" id="KW-0719">Serine esterase</keyword>
<evidence type="ECO:0000256" key="1">
    <source>
        <dbReference type="ARBA" id="ARBA00005964"/>
    </source>
</evidence>
<organism evidence="8 9">
    <name type="scientific">Popillia japonica</name>
    <name type="common">Japanese beetle</name>
    <dbReference type="NCBI Taxonomy" id="7064"/>
    <lineage>
        <taxon>Eukaryota</taxon>
        <taxon>Metazoa</taxon>
        <taxon>Ecdysozoa</taxon>
        <taxon>Arthropoda</taxon>
        <taxon>Hexapoda</taxon>
        <taxon>Insecta</taxon>
        <taxon>Pterygota</taxon>
        <taxon>Neoptera</taxon>
        <taxon>Endopterygota</taxon>
        <taxon>Coleoptera</taxon>
        <taxon>Polyphaga</taxon>
        <taxon>Scarabaeiformia</taxon>
        <taxon>Scarabaeidae</taxon>
        <taxon>Rutelinae</taxon>
        <taxon>Popillia</taxon>
    </lineage>
</organism>
<evidence type="ECO:0000256" key="4">
    <source>
        <dbReference type="ARBA" id="ARBA00023157"/>
    </source>
</evidence>
<evidence type="ECO:0000256" key="5">
    <source>
        <dbReference type="ARBA" id="ARBA00023180"/>
    </source>
</evidence>
<dbReference type="GO" id="GO:0052689">
    <property type="term" value="F:carboxylic ester hydrolase activity"/>
    <property type="evidence" value="ECO:0007669"/>
    <property type="project" value="UniProtKB-KW"/>
</dbReference>
<evidence type="ECO:0000256" key="2">
    <source>
        <dbReference type="ARBA" id="ARBA00022487"/>
    </source>
</evidence>
<dbReference type="EC" id="3.1.1.-" evidence="6"/>
<protein>
    <recommendedName>
        <fullName evidence="6">Carboxylic ester hydrolase</fullName>
        <ecNumber evidence="6">3.1.1.-</ecNumber>
    </recommendedName>
</protein>
<dbReference type="PROSITE" id="PS00122">
    <property type="entry name" value="CARBOXYLESTERASE_B_1"/>
    <property type="match status" value="1"/>
</dbReference>
<keyword evidence="9" id="KW-1185">Reference proteome</keyword>